<dbReference type="EMBL" id="JHEG02000053">
    <property type="protein sequence ID" value="KIE09934.1"/>
    <property type="molecule type" value="Genomic_DNA"/>
</dbReference>
<comment type="caution">
    <text evidence="1">The sequence shown here is derived from an EMBL/GenBank/DDBJ whole genome shotgun (WGS) entry which is preliminary data.</text>
</comment>
<sequence>MSEPWKRGDVITTKTTEKHLDEFPRLTVVSNINGYVKAEHYGWGGTHGFQNLLEKGGHFKVEATPDQKTLDYYRR</sequence>
<accession>A0A0C1QWU1</accession>
<protein>
    <submittedName>
        <fullName evidence="1">Uncharacterized protein</fullName>
    </submittedName>
</protein>
<evidence type="ECO:0000313" key="1">
    <source>
        <dbReference type="EMBL" id="KIE09934.1"/>
    </source>
</evidence>
<dbReference type="AlphaFoldDB" id="A0A0C1QWU1"/>
<reference evidence="1" key="1">
    <citation type="journal article" date="2015" name="Genome Announc.">
        <title>Draft Genome Sequence of Tolypothrix boutellei Strain VB521301.</title>
        <authorList>
            <person name="Chandrababunaidu M.M."/>
            <person name="Singh D."/>
            <person name="Sen D."/>
            <person name="Bhan S."/>
            <person name="Das S."/>
            <person name="Gupta A."/>
            <person name="Adhikary S.P."/>
            <person name="Tripathy S."/>
        </authorList>
    </citation>
    <scope>NUCLEOTIDE SEQUENCE</scope>
    <source>
        <strain evidence="1">VB521301</strain>
    </source>
</reference>
<dbReference type="OrthoDB" id="9847944at2"/>
<proteinExistence type="predicted"/>
<name>A0A0C1QWU1_9CYAN</name>
<gene>
    <name evidence="1" type="ORF">DA73_0224800</name>
</gene>
<organism evidence="1">
    <name type="scientific">Tolypothrix bouteillei VB521301</name>
    <dbReference type="NCBI Taxonomy" id="1479485"/>
    <lineage>
        <taxon>Bacteria</taxon>
        <taxon>Bacillati</taxon>
        <taxon>Cyanobacteriota</taxon>
        <taxon>Cyanophyceae</taxon>
        <taxon>Nostocales</taxon>
        <taxon>Tolypothrichaceae</taxon>
        <taxon>Tolypothrix</taxon>
    </lineage>
</organism>
<dbReference type="STRING" id="1479485.DA73_0224800"/>